<evidence type="ECO:0000313" key="2">
    <source>
        <dbReference type="Proteomes" id="UP001607302"/>
    </source>
</evidence>
<comment type="caution">
    <text evidence="1">The sequence shown here is derived from an EMBL/GenBank/DDBJ whole genome shotgun (WGS) entry which is preliminary data.</text>
</comment>
<keyword evidence="2" id="KW-1185">Reference proteome</keyword>
<dbReference type="AlphaFoldDB" id="A0ABD2BLL5"/>
<reference evidence="1 2" key="1">
    <citation type="journal article" date="2024" name="Ann. Entomol. Soc. Am.">
        <title>Genomic analyses of the southern and eastern yellowjacket wasps (Hymenoptera: Vespidae) reveal evolutionary signatures of social life.</title>
        <authorList>
            <person name="Catto M.A."/>
            <person name="Caine P.B."/>
            <person name="Orr S.E."/>
            <person name="Hunt B.G."/>
            <person name="Goodisman M.A.D."/>
        </authorList>
    </citation>
    <scope>NUCLEOTIDE SEQUENCE [LARGE SCALE GENOMIC DNA]</scope>
    <source>
        <strain evidence="1">233</strain>
        <tissue evidence="1">Head and thorax</tissue>
    </source>
</reference>
<dbReference type="EMBL" id="JAUDFV010000074">
    <property type="protein sequence ID" value="KAL2733674.1"/>
    <property type="molecule type" value="Genomic_DNA"/>
</dbReference>
<organism evidence="1 2">
    <name type="scientific">Vespula squamosa</name>
    <name type="common">Southern yellow jacket</name>
    <name type="synonym">Wasp</name>
    <dbReference type="NCBI Taxonomy" id="30214"/>
    <lineage>
        <taxon>Eukaryota</taxon>
        <taxon>Metazoa</taxon>
        <taxon>Ecdysozoa</taxon>
        <taxon>Arthropoda</taxon>
        <taxon>Hexapoda</taxon>
        <taxon>Insecta</taxon>
        <taxon>Pterygota</taxon>
        <taxon>Neoptera</taxon>
        <taxon>Endopterygota</taxon>
        <taxon>Hymenoptera</taxon>
        <taxon>Apocrita</taxon>
        <taxon>Aculeata</taxon>
        <taxon>Vespoidea</taxon>
        <taxon>Vespidae</taxon>
        <taxon>Vespinae</taxon>
        <taxon>Vespula</taxon>
    </lineage>
</organism>
<accession>A0ABD2BLL5</accession>
<evidence type="ECO:0000313" key="1">
    <source>
        <dbReference type="EMBL" id="KAL2733674.1"/>
    </source>
</evidence>
<proteinExistence type="predicted"/>
<gene>
    <name evidence="1" type="ORF">V1478_003372</name>
</gene>
<name>A0ABD2BLL5_VESSQ</name>
<dbReference type="Proteomes" id="UP001607302">
    <property type="component" value="Unassembled WGS sequence"/>
</dbReference>
<sequence length="78" mass="8625">MLIYLKPLDTKFCNDIRLSLKTLNSTNNSIIGNIKVTMTLQLGDILAFKKKLVNAISKKETMCAKLVSPSSAQGRKIV</sequence>
<protein>
    <submittedName>
        <fullName evidence="1">Uncharacterized protein</fullName>
    </submittedName>
</protein>